<dbReference type="EC" id="3.6.4.13" evidence="2"/>
<keyword evidence="17" id="KW-1185">Reference proteome</keyword>
<dbReference type="InterPro" id="IPR014001">
    <property type="entry name" value="Helicase_ATP-bd"/>
</dbReference>
<evidence type="ECO:0000256" key="12">
    <source>
        <dbReference type="SAM" id="MobiDB-lite"/>
    </source>
</evidence>
<dbReference type="PROSITE" id="PS51195">
    <property type="entry name" value="Q_MOTIF"/>
    <property type="match status" value="1"/>
</dbReference>
<dbReference type="SMART" id="SM00487">
    <property type="entry name" value="DEXDc"/>
    <property type="match status" value="1"/>
</dbReference>
<evidence type="ECO:0000259" key="15">
    <source>
        <dbReference type="PROSITE" id="PS51195"/>
    </source>
</evidence>
<proteinExistence type="predicted"/>
<evidence type="ECO:0000256" key="2">
    <source>
        <dbReference type="ARBA" id="ARBA00012552"/>
    </source>
</evidence>
<feature type="domain" description="Helicase ATP-binding" evidence="13">
    <location>
        <begin position="159"/>
        <end position="342"/>
    </location>
</feature>
<dbReference type="InterPro" id="IPR014014">
    <property type="entry name" value="RNA_helicase_DEAD_Q_motif"/>
</dbReference>
<evidence type="ECO:0000256" key="5">
    <source>
        <dbReference type="ARBA" id="ARBA00022801"/>
    </source>
</evidence>
<dbReference type="PANTHER" id="PTHR47959">
    <property type="entry name" value="ATP-DEPENDENT RNA HELICASE RHLE-RELATED"/>
    <property type="match status" value="1"/>
</dbReference>
<dbReference type="Gene3D" id="3.40.50.300">
    <property type="entry name" value="P-loop containing nucleotide triphosphate hydrolases"/>
    <property type="match status" value="2"/>
</dbReference>
<evidence type="ECO:0000256" key="3">
    <source>
        <dbReference type="ARBA" id="ARBA00022517"/>
    </source>
</evidence>
<sequence>KKKTVGANDLQWKEIDLSDRVENVEGLFGLEELDGVDVDYSNGAVKFIVKDDESELQEPMEEIKEKIKVEAQEKAKQSTPEKAKKEKTKSKNKRTAKADRELEIKVEEDVNPFALLEEEAQDVSLPGWTDAGISLSYSLMHGLSTLGFNEPTEIQKSAIPEILNNRDVIGKASTGSGKTLAYGLAILEKHLQTHNLIRPPTGLIFAPTRELAHQIVQHLKAVSEFSPLLGSGVVGITGGLSIQKQKRLLEHNPAIIVATPGRFMELVKEDPQLVKLFKKVKVMVYDEADRLVQDGHFAELDELMEILGDGRTTQRQTLVFSATFQKSLMYKLAKKQKYSTSREGDLAEEQETIDFLVPKLGFREKNPKYIDANPTEAVSKQIYESIIDCGSQEKDLYLYYFVLLYPGRSIVFVNSIDAVKRITPILQELNIPAISIHSNMIQKQRLRSIEKFKANDRAILIATDVAARGLDIPKVEHVVHYHLPRSADTYVHRSGRTARAGAEGVSLLLCSPDEASGPLQKLRKLISQNKVKVPKLKHLAVDHDIISQAKERVSCAQKIAESVISSTGKGKDESWMKEAADELGVDISDDEIERFEQRNRKKKKGGSKEVVTHDELRGLRANLKDMLSRPLGRYSKYITNGPVNMAQMVLSGNSHESIFGHNRVSALNTLKEGKKSNK</sequence>
<keyword evidence="4" id="KW-0547">Nucleotide-binding</keyword>
<feature type="domain" description="DEAD-box RNA helicase Q" evidence="15">
    <location>
        <begin position="128"/>
        <end position="156"/>
    </location>
</feature>
<evidence type="ECO:0000259" key="13">
    <source>
        <dbReference type="PROSITE" id="PS51192"/>
    </source>
</evidence>
<feature type="non-terminal residue" evidence="16">
    <location>
        <position position="678"/>
    </location>
</feature>
<evidence type="ECO:0000313" key="17">
    <source>
        <dbReference type="Proteomes" id="UP000095009"/>
    </source>
</evidence>
<feature type="domain" description="Helicase C-terminal" evidence="14">
    <location>
        <begin position="395"/>
        <end position="542"/>
    </location>
</feature>
<keyword evidence="7" id="KW-0067">ATP-binding</keyword>
<evidence type="ECO:0000256" key="6">
    <source>
        <dbReference type="ARBA" id="ARBA00022806"/>
    </source>
</evidence>
<dbReference type="OrthoDB" id="4310724at2759"/>
<name>A0A1E3PMJ2_9ASCO</name>
<feature type="region of interest" description="Disordered" evidence="12">
    <location>
        <begin position="69"/>
        <end position="100"/>
    </location>
</feature>
<organism evidence="16 17">
    <name type="scientific">Nadsonia fulvescens var. elongata DSM 6958</name>
    <dbReference type="NCBI Taxonomy" id="857566"/>
    <lineage>
        <taxon>Eukaryota</taxon>
        <taxon>Fungi</taxon>
        <taxon>Dikarya</taxon>
        <taxon>Ascomycota</taxon>
        <taxon>Saccharomycotina</taxon>
        <taxon>Dipodascomycetes</taxon>
        <taxon>Dipodascales</taxon>
        <taxon>Dipodascales incertae sedis</taxon>
        <taxon>Nadsonia</taxon>
    </lineage>
</organism>
<dbReference type="CDD" id="cd18787">
    <property type="entry name" value="SF2_C_DEAD"/>
    <property type="match status" value="1"/>
</dbReference>
<dbReference type="Pfam" id="PF00270">
    <property type="entry name" value="DEAD"/>
    <property type="match status" value="1"/>
</dbReference>
<dbReference type="GO" id="GO:0005829">
    <property type="term" value="C:cytosol"/>
    <property type="evidence" value="ECO:0007669"/>
    <property type="project" value="TreeGrafter"/>
</dbReference>
<feature type="short sequence motif" description="Q motif" evidence="11">
    <location>
        <begin position="128"/>
        <end position="156"/>
    </location>
</feature>
<dbReference type="InterPro" id="IPR001650">
    <property type="entry name" value="Helicase_C-like"/>
</dbReference>
<protein>
    <recommendedName>
        <fullName evidence="2">RNA helicase</fullName>
        <ecNumber evidence="2">3.6.4.13</ecNumber>
    </recommendedName>
</protein>
<comment type="subcellular location">
    <subcellularLocation>
        <location evidence="1">Nucleus</location>
    </subcellularLocation>
</comment>
<dbReference type="Pfam" id="PF00271">
    <property type="entry name" value="Helicase_C"/>
    <property type="match status" value="1"/>
</dbReference>
<dbReference type="STRING" id="857566.A0A1E3PMJ2"/>
<dbReference type="InterPro" id="IPR011545">
    <property type="entry name" value="DEAD/DEAH_box_helicase_dom"/>
</dbReference>
<dbReference type="Proteomes" id="UP000095009">
    <property type="component" value="Unassembled WGS sequence"/>
</dbReference>
<feature type="compositionally biased region" description="Basic and acidic residues" evidence="12">
    <location>
        <begin position="69"/>
        <end position="84"/>
    </location>
</feature>
<evidence type="ECO:0000259" key="14">
    <source>
        <dbReference type="PROSITE" id="PS51194"/>
    </source>
</evidence>
<evidence type="ECO:0000313" key="16">
    <source>
        <dbReference type="EMBL" id="ODQ66414.1"/>
    </source>
</evidence>
<dbReference type="InterPro" id="IPR050079">
    <property type="entry name" value="DEAD_box_RNA_helicase"/>
</dbReference>
<keyword evidence="3" id="KW-0690">Ribosome biogenesis</keyword>
<dbReference type="GO" id="GO:0016787">
    <property type="term" value="F:hydrolase activity"/>
    <property type="evidence" value="ECO:0007669"/>
    <property type="project" value="UniProtKB-KW"/>
</dbReference>
<dbReference type="PROSITE" id="PS51194">
    <property type="entry name" value="HELICASE_CTER"/>
    <property type="match status" value="1"/>
</dbReference>
<dbReference type="EMBL" id="KV454408">
    <property type="protein sequence ID" value="ODQ66414.1"/>
    <property type="molecule type" value="Genomic_DNA"/>
</dbReference>
<evidence type="ECO:0000256" key="11">
    <source>
        <dbReference type="PROSITE-ProRule" id="PRU00552"/>
    </source>
</evidence>
<dbReference type="InterPro" id="IPR027417">
    <property type="entry name" value="P-loop_NTPase"/>
</dbReference>
<feature type="compositionally biased region" description="Basic residues" evidence="12">
    <location>
        <begin position="85"/>
        <end position="95"/>
    </location>
</feature>
<dbReference type="GO" id="GO:0006364">
    <property type="term" value="P:rRNA processing"/>
    <property type="evidence" value="ECO:0007669"/>
    <property type="project" value="UniProtKB-ARBA"/>
</dbReference>
<keyword evidence="5" id="KW-0378">Hydrolase</keyword>
<dbReference type="AlphaFoldDB" id="A0A1E3PMJ2"/>
<dbReference type="PROSITE" id="PS51192">
    <property type="entry name" value="HELICASE_ATP_BIND_1"/>
    <property type="match status" value="1"/>
</dbReference>
<keyword evidence="8" id="KW-0694">RNA-binding</keyword>
<dbReference type="GO" id="GO:0003724">
    <property type="term" value="F:RNA helicase activity"/>
    <property type="evidence" value="ECO:0007669"/>
    <property type="project" value="UniProtKB-EC"/>
</dbReference>
<dbReference type="SUPFAM" id="SSF52540">
    <property type="entry name" value="P-loop containing nucleoside triphosphate hydrolases"/>
    <property type="match status" value="1"/>
</dbReference>
<dbReference type="GO" id="GO:0003723">
    <property type="term" value="F:RNA binding"/>
    <property type="evidence" value="ECO:0007669"/>
    <property type="project" value="UniProtKB-KW"/>
</dbReference>
<gene>
    <name evidence="16" type="ORF">NADFUDRAFT_5291</name>
</gene>
<reference evidence="16 17" key="1">
    <citation type="journal article" date="2016" name="Proc. Natl. Acad. Sci. U.S.A.">
        <title>Comparative genomics of biotechnologically important yeasts.</title>
        <authorList>
            <person name="Riley R."/>
            <person name="Haridas S."/>
            <person name="Wolfe K.H."/>
            <person name="Lopes M.R."/>
            <person name="Hittinger C.T."/>
            <person name="Goeker M."/>
            <person name="Salamov A.A."/>
            <person name="Wisecaver J.H."/>
            <person name="Long T.M."/>
            <person name="Calvey C.H."/>
            <person name="Aerts A.L."/>
            <person name="Barry K.W."/>
            <person name="Choi C."/>
            <person name="Clum A."/>
            <person name="Coughlan A.Y."/>
            <person name="Deshpande S."/>
            <person name="Douglass A.P."/>
            <person name="Hanson S.J."/>
            <person name="Klenk H.-P."/>
            <person name="LaButti K.M."/>
            <person name="Lapidus A."/>
            <person name="Lindquist E.A."/>
            <person name="Lipzen A.M."/>
            <person name="Meier-Kolthoff J.P."/>
            <person name="Ohm R.A."/>
            <person name="Otillar R.P."/>
            <person name="Pangilinan J.L."/>
            <person name="Peng Y."/>
            <person name="Rokas A."/>
            <person name="Rosa C.A."/>
            <person name="Scheuner C."/>
            <person name="Sibirny A.A."/>
            <person name="Slot J.C."/>
            <person name="Stielow J.B."/>
            <person name="Sun H."/>
            <person name="Kurtzman C.P."/>
            <person name="Blackwell M."/>
            <person name="Grigoriev I.V."/>
            <person name="Jeffries T.W."/>
        </authorList>
    </citation>
    <scope>NUCLEOTIDE SEQUENCE [LARGE SCALE GENOMIC DNA]</scope>
    <source>
        <strain evidence="16 17">DSM 6958</strain>
    </source>
</reference>
<dbReference type="GO" id="GO:0005634">
    <property type="term" value="C:nucleus"/>
    <property type="evidence" value="ECO:0007669"/>
    <property type="project" value="UniProtKB-SubCell"/>
</dbReference>
<evidence type="ECO:0000256" key="10">
    <source>
        <dbReference type="ARBA" id="ARBA00047984"/>
    </source>
</evidence>
<evidence type="ECO:0000256" key="4">
    <source>
        <dbReference type="ARBA" id="ARBA00022741"/>
    </source>
</evidence>
<evidence type="ECO:0000256" key="7">
    <source>
        <dbReference type="ARBA" id="ARBA00022840"/>
    </source>
</evidence>
<dbReference type="GO" id="GO:0005524">
    <property type="term" value="F:ATP binding"/>
    <property type="evidence" value="ECO:0007669"/>
    <property type="project" value="UniProtKB-KW"/>
</dbReference>
<comment type="catalytic activity">
    <reaction evidence="10">
        <text>ATP + H2O = ADP + phosphate + H(+)</text>
        <dbReference type="Rhea" id="RHEA:13065"/>
        <dbReference type="ChEBI" id="CHEBI:15377"/>
        <dbReference type="ChEBI" id="CHEBI:15378"/>
        <dbReference type="ChEBI" id="CHEBI:30616"/>
        <dbReference type="ChEBI" id="CHEBI:43474"/>
        <dbReference type="ChEBI" id="CHEBI:456216"/>
        <dbReference type="EC" id="3.6.4.13"/>
    </reaction>
</comment>
<evidence type="ECO:0000256" key="8">
    <source>
        <dbReference type="ARBA" id="ARBA00022884"/>
    </source>
</evidence>
<dbReference type="PANTHER" id="PTHR47959:SF1">
    <property type="entry name" value="ATP-DEPENDENT RNA HELICASE DBPA"/>
    <property type="match status" value="1"/>
</dbReference>
<accession>A0A1E3PMJ2</accession>
<feature type="non-terminal residue" evidence="16">
    <location>
        <position position="1"/>
    </location>
</feature>
<keyword evidence="9" id="KW-0539">Nucleus</keyword>
<dbReference type="SMART" id="SM00490">
    <property type="entry name" value="HELICc"/>
    <property type="match status" value="1"/>
</dbReference>
<keyword evidence="6" id="KW-0347">Helicase</keyword>
<evidence type="ECO:0000256" key="9">
    <source>
        <dbReference type="ARBA" id="ARBA00023242"/>
    </source>
</evidence>
<evidence type="ECO:0000256" key="1">
    <source>
        <dbReference type="ARBA" id="ARBA00004123"/>
    </source>
</evidence>